<gene>
    <name evidence="1" type="ordered locus">Bphyt_1749</name>
</gene>
<evidence type="ECO:0000313" key="1">
    <source>
        <dbReference type="EMBL" id="ACD16157.1"/>
    </source>
</evidence>
<dbReference type="STRING" id="398527.Bphyt_1749"/>
<name>B2T3J6_PARPJ</name>
<organism evidence="1 2">
    <name type="scientific">Paraburkholderia phytofirmans (strain DSM 17436 / LMG 22146 / PsJN)</name>
    <name type="common">Burkholderia phytofirmans</name>
    <dbReference type="NCBI Taxonomy" id="398527"/>
    <lineage>
        <taxon>Bacteria</taxon>
        <taxon>Pseudomonadati</taxon>
        <taxon>Pseudomonadota</taxon>
        <taxon>Betaproteobacteria</taxon>
        <taxon>Burkholderiales</taxon>
        <taxon>Burkholderiaceae</taxon>
        <taxon>Paraburkholderia</taxon>
    </lineage>
</organism>
<reference evidence="1 2" key="1">
    <citation type="journal article" date="2011" name="J. Bacteriol.">
        <title>Complete genome sequence of the plant growth-promoting endophyte Burkholderia phytofirmans strain PsJN.</title>
        <authorList>
            <person name="Weilharter A."/>
            <person name="Mitter B."/>
            <person name="Shin M.V."/>
            <person name="Chain P.S."/>
            <person name="Nowak J."/>
            <person name="Sessitsch A."/>
        </authorList>
    </citation>
    <scope>NUCLEOTIDE SEQUENCE [LARGE SCALE GENOMIC DNA]</scope>
    <source>
        <strain evidence="2">DSM 17436 / LMG 22146 / PsJN</strain>
    </source>
</reference>
<dbReference type="Proteomes" id="UP000001739">
    <property type="component" value="Chromosome 1"/>
</dbReference>
<dbReference type="HOGENOM" id="CLU_2732276_0_0_4"/>
<accession>B2T3J6</accession>
<proteinExistence type="predicted"/>
<dbReference type="KEGG" id="bpy:Bphyt_1749"/>
<sequence length="71" mass="7296">MQTETAMSKSLSPEAVEALRRLNDVGVGQDAPKLAQSVTAELLAGGLVAEASGGDVEITCNGRQYLSGDCD</sequence>
<dbReference type="eggNOG" id="ENOG50316VZ">
    <property type="taxonomic scope" value="Bacteria"/>
</dbReference>
<evidence type="ECO:0000313" key="2">
    <source>
        <dbReference type="Proteomes" id="UP000001739"/>
    </source>
</evidence>
<dbReference type="EMBL" id="CP001052">
    <property type="protein sequence ID" value="ACD16157.1"/>
    <property type="molecule type" value="Genomic_DNA"/>
</dbReference>
<dbReference type="AlphaFoldDB" id="B2T3J6"/>
<protein>
    <submittedName>
        <fullName evidence="1">Uncharacterized protein</fullName>
    </submittedName>
</protein>